<keyword evidence="9" id="KW-1185">Reference proteome</keyword>
<keyword evidence="6" id="KW-0472">Membrane</keyword>
<proteinExistence type="inferred from homology"/>
<evidence type="ECO:0000313" key="8">
    <source>
        <dbReference type="EMBL" id="MBB3112290.1"/>
    </source>
</evidence>
<evidence type="ECO:0000256" key="1">
    <source>
        <dbReference type="ARBA" id="ARBA00005791"/>
    </source>
</evidence>
<dbReference type="Gene3D" id="3.40.30.10">
    <property type="entry name" value="Glutaredoxin"/>
    <property type="match status" value="1"/>
</dbReference>
<keyword evidence="4" id="KW-1015">Disulfide bond</keyword>
<dbReference type="EMBL" id="JACHXK010000011">
    <property type="protein sequence ID" value="MBB3112290.1"/>
    <property type="molecule type" value="Genomic_DNA"/>
</dbReference>
<name>A0A7W5B0N8_9BACL</name>
<evidence type="ECO:0000256" key="5">
    <source>
        <dbReference type="ARBA" id="ARBA00023284"/>
    </source>
</evidence>
<reference evidence="8 9" key="1">
    <citation type="submission" date="2020-08" db="EMBL/GenBank/DDBJ databases">
        <title>Genomic Encyclopedia of Type Strains, Phase III (KMG-III): the genomes of soil and plant-associated and newly described type strains.</title>
        <authorList>
            <person name="Whitman W."/>
        </authorList>
    </citation>
    <scope>NUCLEOTIDE SEQUENCE [LARGE SCALE GENOMIC DNA]</scope>
    <source>
        <strain evidence="8 9">CECT 5862</strain>
    </source>
</reference>
<protein>
    <submittedName>
        <fullName evidence="8">Protein-disulfide isomerase</fullName>
    </submittedName>
</protein>
<dbReference type="Proteomes" id="UP000570361">
    <property type="component" value="Unassembled WGS sequence"/>
</dbReference>
<evidence type="ECO:0000313" key="9">
    <source>
        <dbReference type="Proteomes" id="UP000570361"/>
    </source>
</evidence>
<evidence type="ECO:0000256" key="2">
    <source>
        <dbReference type="ARBA" id="ARBA00022729"/>
    </source>
</evidence>
<keyword evidence="3" id="KW-0560">Oxidoreductase</keyword>
<dbReference type="PANTHER" id="PTHR13887">
    <property type="entry name" value="GLUTATHIONE S-TRANSFERASE KAPPA"/>
    <property type="match status" value="1"/>
</dbReference>
<comment type="caution">
    <text evidence="8">The sequence shown here is derived from an EMBL/GenBank/DDBJ whole genome shotgun (WGS) entry which is preliminary data.</text>
</comment>
<keyword evidence="2" id="KW-0732">Signal</keyword>
<keyword evidence="5" id="KW-0676">Redox-active center</keyword>
<organism evidence="8 9">
    <name type="scientific">Paenibacillus phyllosphaerae</name>
    <dbReference type="NCBI Taxonomy" id="274593"/>
    <lineage>
        <taxon>Bacteria</taxon>
        <taxon>Bacillati</taxon>
        <taxon>Bacillota</taxon>
        <taxon>Bacilli</taxon>
        <taxon>Bacillales</taxon>
        <taxon>Paenibacillaceae</taxon>
        <taxon>Paenibacillus</taxon>
    </lineage>
</organism>
<keyword evidence="6" id="KW-0812">Transmembrane</keyword>
<keyword evidence="8" id="KW-0413">Isomerase</keyword>
<evidence type="ECO:0000259" key="7">
    <source>
        <dbReference type="Pfam" id="PF13462"/>
    </source>
</evidence>
<dbReference type="InterPro" id="IPR036249">
    <property type="entry name" value="Thioredoxin-like_sf"/>
</dbReference>
<dbReference type="RefSeq" id="WP_183602400.1">
    <property type="nucleotide sequence ID" value="NZ_JACHXK010000011.1"/>
</dbReference>
<accession>A0A7W5B0N8</accession>
<keyword evidence="6" id="KW-1133">Transmembrane helix</keyword>
<dbReference type="GO" id="GO:0016491">
    <property type="term" value="F:oxidoreductase activity"/>
    <property type="evidence" value="ECO:0007669"/>
    <property type="project" value="UniProtKB-KW"/>
</dbReference>
<dbReference type="Pfam" id="PF13462">
    <property type="entry name" value="Thioredoxin_4"/>
    <property type="match status" value="1"/>
</dbReference>
<evidence type="ECO:0000256" key="3">
    <source>
        <dbReference type="ARBA" id="ARBA00023002"/>
    </source>
</evidence>
<evidence type="ECO:0000256" key="6">
    <source>
        <dbReference type="SAM" id="Phobius"/>
    </source>
</evidence>
<gene>
    <name evidence="8" type="ORF">FHS18_004376</name>
</gene>
<feature type="domain" description="Thioredoxin-like fold" evidence="7">
    <location>
        <begin position="65"/>
        <end position="231"/>
    </location>
</feature>
<dbReference type="GO" id="GO:0016853">
    <property type="term" value="F:isomerase activity"/>
    <property type="evidence" value="ECO:0007669"/>
    <property type="project" value="UniProtKB-KW"/>
</dbReference>
<comment type="similarity">
    <text evidence="1">Belongs to the thioredoxin family. DsbA subfamily.</text>
</comment>
<feature type="transmembrane region" description="Helical" evidence="6">
    <location>
        <begin position="30"/>
        <end position="49"/>
    </location>
</feature>
<dbReference type="InterPro" id="IPR012336">
    <property type="entry name" value="Thioredoxin-like_fold"/>
</dbReference>
<dbReference type="AlphaFoldDB" id="A0A7W5B0N8"/>
<dbReference type="PANTHER" id="PTHR13887:SF14">
    <property type="entry name" value="DISULFIDE BOND FORMATION PROTEIN D"/>
    <property type="match status" value="1"/>
</dbReference>
<sequence>MPQVQKASVKANNKQHRQQQAIAKKQRMRILMSLTAVAFIALIVLAFVFRPSSTMEFNYSELPLKGEANAPVKIVEFGDYKCPACQQFSQTIVKQLEQDYISTGDVGLYFVNDTIIGPDSYTAAYAAQSVFHQNPDAFWPYYDAIYRNQGNEMEAWATADYMTTLAQNEKIDVDYDKLRSDIENGTYADEVDSHNKLASQGNVQATPTLFINGEKFEDVFDYEALKKAIEKAKSEAASAEAE</sequence>
<dbReference type="SUPFAM" id="SSF52833">
    <property type="entry name" value="Thioredoxin-like"/>
    <property type="match status" value="1"/>
</dbReference>
<evidence type="ECO:0000256" key="4">
    <source>
        <dbReference type="ARBA" id="ARBA00023157"/>
    </source>
</evidence>